<accession>A0A5D2HTV9</accession>
<gene>
    <name evidence="1" type="ORF">ES332_D13G076600v1</name>
</gene>
<keyword evidence="2" id="KW-1185">Reference proteome</keyword>
<reference evidence="1 2" key="1">
    <citation type="submission" date="2019-07" db="EMBL/GenBank/DDBJ databases">
        <title>WGS assembly of Gossypium tomentosum.</title>
        <authorList>
            <person name="Chen Z.J."/>
            <person name="Sreedasyam A."/>
            <person name="Ando A."/>
            <person name="Song Q."/>
            <person name="De L."/>
            <person name="Hulse-Kemp A."/>
            <person name="Ding M."/>
            <person name="Ye W."/>
            <person name="Kirkbride R."/>
            <person name="Jenkins J."/>
            <person name="Plott C."/>
            <person name="Lovell J."/>
            <person name="Lin Y.-M."/>
            <person name="Vaughn R."/>
            <person name="Liu B."/>
            <person name="Li W."/>
            <person name="Simpson S."/>
            <person name="Scheffler B."/>
            <person name="Saski C."/>
            <person name="Grover C."/>
            <person name="Hu G."/>
            <person name="Conover J."/>
            <person name="Carlson J."/>
            <person name="Shu S."/>
            <person name="Boston L."/>
            <person name="Williams M."/>
            <person name="Peterson D."/>
            <person name="Mcgee K."/>
            <person name="Jones D."/>
            <person name="Wendel J."/>
            <person name="Stelly D."/>
            <person name="Grimwood J."/>
            <person name="Schmutz J."/>
        </authorList>
    </citation>
    <scope>NUCLEOTIDE SEQUENCE [LARGE SCALE GENOMIC DNA]</scope>
    <source>
        <strain evidence="1">7179.01</strain>
    </source>
</reference>
<evidence type="ECO:0000313" key="2">
    <source>
        <dbReference type="Proteomes" id="UP000322667"/>
    </source>
</evidence>
<organism evidence="1 2">
    <name type="scientific">Gossypium tomentosum</name>
    <name type="common">Hawaiian cotton</name>
    <name type="synonym">Gossypium sandvicense</name>
    <dbReference type="NCBI Taxonomy" id="34277"/>
    <lineage>
        <taxon>Eukaryota</taxon>
        <taxon>Viridiplantae</taxon>
        <taxon>Streptophyta</taxon>
        <taxon>Embryophyta</taxon>
        <taxon>Tracheophyta</taxon>
        <taxon>Spermatophyta</taxon>
        <taxon>Magnoliopsida</taxon>
        <taxon>eudicotyledons</taxon>
        <taxon>Gunneridae</taxon>
        <taxon>Pentapetalae</taxon>
        <taxon>rosids</taxon>
        <taxon>malvids</taxon>
        <taxon>Malvales</taxon>
        <taxon>Malvaceae</taxon>
        <taxon>Malvoideae</taxon>
        <taxon>Gossypium</taxon>
    </lineage>
</organism>
<evidence type="ECO:0000313" key="1">
    <source>
        <dbReference type="EMBL" id="TYH33697.1"/>
    </source>
</evidence>
<name>A0A5D2HTV9_GOSTO</name>
<dbReference type="Proteomes" id="UP000322667">
    <property type="component" value="Chromosome D13"/>
</dbReference>
<protein>
    <submittedName>
        <fullName evidence="1">Uncharacterized protein</fullName>
    </submittedName>
</protein>
<proteinExistence type="predicted"/>
<sequence length="42" mass="4740">MSTGSGIKQLSQSRIFRSRTGILKLAYKSSLPRSIKQKTRTK</sequence>
<dbReference type="AlphaFoldDB" id="A0A5D2HTV9"/>
<dbReference type="EMBL" id="CM017635">
    <property type="protein sequence ID" value="TYH33697.1"/>
    <property type="molecule type" value="Genomic_DNA"/>
</dbReference>